<sequence length="277" mass="30004">MIKHYLHVETERDGSVLIVRLDNADSHNALSREMRYSLRDVIRAIQDDRTIRAVYLTGKGKSFCAGGDLRMLKKASDPWSVHSRFRHAATLFPPLMTLDVPVVCGVKGHAMGGGMGLALMSDLVVAGESAKFSAGFFRLGVVPDCLIAYTLPRLIGLAKARNFLFSNGSWTGAEAVENDIAVKCVPDEQVDEEGLALAKKLAKGPADVMGLAKRLLNQSFQSSVNEVMEQEGYLQVMAMSSAEFQEGLSAALEKRPADFEAAAENSDRGDGLPSGER</sequence>
<comment type="caution">
    <text evidence="3">The sequence shown here is derived from an EMBL/GenBank/DDBJ whole genome shotgun (WGS) entry which is preliminary data.</text>
</comment>
<comment type="similarity">
    <text evidence="1">Belongs to the enoyl-CoA hydratase/isomerase family.</text>
</comment>
<dbReference type="InterPro" id="IPR029045">
    <property type="entry name" value="ClpP/crotonase-like_dom_sf"/>
</dbReference>
<dbReference type="OrthoDB" id="9807606at2"/>
<evidence type="ECO:0000313" key="3">
    <source>
        <dbReference type="EMBL" id="OFI32390.1"/>
    </source>
</evidence>
<proteinExistence type="inferred from homology"/>
<dbReference type="Gene3D" id="1.10.12.10">
    <property type="entry name" value="Lyase 2-enoyl-coa Hydratase, Chain A, domain 2"/>
    <property type="match status" value="1"/>
</dbReference>
<dbReference type="CDD" id="cd06558">
    <property type="entry name" value="crotonase-like"/>
    <property type="match status" value="1"/>
</dbReference>
<dbReference type="GO" id="GO:0003824">
    <property type="term" value="F:catalytic activity"/>
    <property type="evidence" value="ECO:0007669"/>
    <property type="project" value="UniProtKB-ARBA"/>
</dbReference>
<dbReference type="Gene3D" id="3.90.226.10">
    <property type="entry name" value="2-enoyl-CoA Hydratase, Chain A, domain 1"/>
    <property type="match status" value="1"/>
</dbReference>
<dbReference type="PANTHER" id="PTHR43459:SF1">
    <property type="entry name" value="EG:BACN32G11.4 PROTEIN"/>
    <property type="match status" value="1"/>
</dbReference>
<dbReference type="RefSeq" id="WP_070178374.1">
    <property type="nucleotide sequence ID" value="NZ_BMJR01000007.1"/>
</dbReference>
<organism evidence="3 4">
    <name type="scientific">Alteromonas lipolytica</name>
    <dbReference type="NCBI Taxonomy" id="1856405"/>
    <lineage>
        <taxon>Bacteria</taxon>
        <taxon>Pseudomonadati</taxon>
        <taxon>Pseudomonadota</taxon>
        <taxon>Gammaproteobacteria</taxon>
        <taxon>Alteromonadales</taxon>
        <taxon>Alteromonadaceae</taxon>
        <taxon>Alteromonas/Salinimonas group</taxon>
        <taxon>Alteromonas</taxon>
    </lineage>
</organism>
<dbReference type="SUPFAM" id="SSF52096">
    <property type="entry name" value="ClpP/crotonase"/>
    <property type="match status" value="1"/>
</dbReference>
<feature type="compositionally biased region" description="Basic and acidic residues" evidence="2">
    <location>
        <begin position="265"/>
        <end position="277"/>
    </location>
</feature>
<accession>A0A1E8F907</accession>
<reference evidence="3 4" key="1">
    <citation type="submission" date="2016-09" db="EMBL/GenBank/DDBJ databases">
        <title>Alteromonas lipolytica, a new species isolated from sea water.</title>
        <authorList>
            <person name="Wu Y.-H."/>
            <person name="Cheng H."/>
            <person name="Xu X.-W."/>
        </authorList>
    </citation>
    <scope>NUCLEOTIDE SEQUENCE [LARGE SCALE GENOMIC DNA]</scope>
    <source>
        <strain evidence="3 4">JW12</strain>
    </source>
</reference>
<dbReference type="Pfam" id="PF00378">
    <property type="entry name" value="ECH_1"/>
    <property type="match status" value="1"/>
</dbReference>
<feature type="region of interest" description="Disordered" evidence="2">
    <location>
        <begin position="258"/>
        <end position="277"/>
    </location>
</feature>
<evidence type="ECO:0000313" key="4">
    <source>
        <dbReference type="Proteomes" id="UP000176037"/>
    </source>
</evidence>
<gene>
    <name evidence="3" type="ORF">BFC17_06640</name>
</gene>
<name>A0A1E8F907_9ALTE</name>
<dbReference type="InterPro" id="IPR014748">
    <property type="entry name" value="Enoyl-CoA_hydra_C"/>
</dbReference>
<evidence type="ECO:0000256" key="2">
    <source>
        <dbReference type="SAM" id="MobiDB-lite"/>
    </source>
</evidence>
<dbReference type="Proteomes" id="UP000176037">
    <property type="component" value="Unassembled WGS sequence"/>
</dbReference>
<dbReference type="STRING" id="1856405.BFC17_06640"/>
<dbReference type="InterPro" id="IPR001753">
    <property type="entry name" value="Enoyl-CoA_hydra/iso"/>
</dbReference>
<protein>
    <submittedName>
        <fullName evidence="3">Enoyl-CoA hydratase</fullName>
    </submittedName>
</protein>
<evidence type="ECO:0000256" key="1">
    <source>
        <dbReference type="ARBA" id="ARBA00005254"/>
    </source>
</evidence>
<dbReference type="AlphaFoldDB" id="A0A1E8F907"/>
<dbReference type="PANTHER" id="PTHR43459">
    <property type="entry name" value="ENOYL-COA HYDRATASE"/>
    <property type="match status" value="1"/>
</dbReference>
<keyword evidence="4" id="KW-1185">Reference proteome</keyword>
<dbReference type="EMBL" id="MJIC01000017">
    <property type="protein sequence ID" value="OFI32390.1"/>
    <property type="molecule type" value="Genomic_DNA"/>
</dbReference>